<keyword evidence="3" id="KW-1185">Reference proteome</keyword>
<evidence type="ECO:0000313" key="2">
    <source>
        <dbReference type="EMBL" id="MED6137745.1"/>
    </source>
</evidence>
<feature type="compositionally biased region" description="Polar residues" evidence="1">
    <location>
        <begin position="52"/>
        <end position="63"/>
    </location>
</feature>
<evidence type="ECO:0000256" key="1">
    <source>
        <dbReference type="SAM" id="MobiDB-lite"/>
    </source>
</evidence>
<name>A0ABU6SN37_9FABA</name>
<sequence length="102" mass="11696">MITLLTFYYMIRSGALAGGSPGIRKDFGHQVCNDDREWIKSDEPDEHRRADLQSNQRMSTENPLSDAPADRIRPLQFSDWITDFIADIGSYPILAQPYTKVY</sequence>
<comment type="caution">
    <text evidence="2">The sequence shown here is derived from an EMBL/GenBank/DDBJ whole genome shotgun (WGS) entry which is preliminary data.</text>
</comment>
<dbReference type="EMBL" id="JASCZI010061132">
    <property type="protein sequence ID" value="MED6137745.1"/>
    <property type="molecule type" value="Genomic_DNA"/>
</dbReference>
<evidence type="ECO:0000313" key="3">
    <source>
        <dbReference type="Proteomes" id="UP001341840"/>
    </source>
</evidence>
<organism evidence="2 3">
    <name type="scientific">Stylosanthes scabra</name>
    <dbReference type="NCBI Taxonomy" id="79078"/>
    <lineage>
        <taxon>Eukaryota</taxon>
        <taxon>Viridiplantae</taxon>
        <taxon>Streptophyta</taxon>
        <taxon>Embryophyta</taxon>
        <taxon>Tracheophyta</taxon>
        <taxon>Spermatophyta</taxon>
        <taxon>Magnoliopsida</taxon>
        <taxon>eudicotyledons</taxon>
        <taxon>Gunneridae</taxon>
        <taxon>Pentapetalae</taxon>
        <taxon>rosids</taxon>
        <taxon>fabids</taxon>
        <taxon>Fabales</taxon>
        <taxon>Fabaceae</taxon>
        <taxon>Papilionoideae</taxon>
        <taxon>50 kb inversion clade</taxon>
        <taxon>dalbergioids sensu lato</taxon>
        <taxon>Dalbergieae</taxon>
        <taxon>Pterocarpus clade</taxon>
        <taxon>Stylosanthes</taxon>
    </lineage>
</organism>
<reference evidence="2 3" key="1">
    <citation type="journal article" date="2023" name="Plants (Basel)">
        <title>Bridging the Gap: Combining Genomics and Transcriptomics Approaches to Understand Stylosanthes scabra, an Orphan Legume from the Brazilian Caatinga.</title>
        <authorList>
            <person name="Ferreira-Neto J.R.C."/>
            <person name="da Silva M.D."/>
            <person name="Binneck E."/>
            <person name="de Melo N.F."/>
            <person name="da Silva R.H."/>
            <person name="de Melo A.L.T.M."/>
            <person name="Pandolfi V."/>
            <person name="Bustamante F.O."/>
            <person name="Brasileiro-Vidal A.C."/>
            <person name="Benko-Iseppon A.M."/>
        </authorList>
    </citation>
    <scope>NUCLEOTIDE SEQUENCE [LARGE SCALE GENOMIC DNA]</scope>
    <source>
        <tissue evidence="2">Leaves</tissue>
    </source>
</reference>
<proteinExistence type="predicted"/>
<feature type="compositionally biased region" description="Basic and acidic residues" evidence="1">
    <location>
        <begin position="36"/>
        <end position="51"/>
    </location>
</feature>
<protein>
    <submittedName>
        <fullName evidence="2">Uncharacterized protein</fullName>
    </submittedName>
</protein>
<feature type="region of interest" description="Disordered" evidence="1">
    <location>
        <begin position="36"/>
        <end position="69"/>
    </location>
</feature>
<accession>A0ABU6SN37</accession>
<dbReference type="Proteomes" id="UP001341840">
    <property type="component" value="Unassembled WGS sequence"/>
</dbReference>
<gene>
    <name evidence="2" type="ORF">PIB30_067888</name>
</gene>